<evidence type="ECO:0000313" key="4">
    <source>
        <dbReference type="Proteomes" id="UP000027180"/>
    </source>
</evidence>
<keyword evidence="3" id="KW-0614">Plasmid</keyword>
<keyword evidence="2" id="KW-1133">Transmembrane helix</keyword>
<dbReference type="HOGENOM" id="CLU_2976242_0_0_5"/>
<keyword evidence="2" id="KW-0472">Membrane</keyword>
<protein>
    <submittedName>
        <fullName evidence="3">Conjugal transfer protein TrbK 2</fullName>
    </submittedName>
</protein>
<dbReference type="Proteomes" id="UP000027180">
    <property type="component" value="Plasmid pRetIE4771b"/>
</dbReference>
<dbReference type="InterPro" id="IPR020065">
    <property type="entry name" value="Conjugal_tfr_protein_TrbK"/>
</dbReference>
<dbReference type="AlphaFoldDB" id="A0A060I8I0"/>
<evidence type="ECO:0000256" key="2">
    <source>
        <dbReference type="SAM" id="Phobius"/>
    </source>
</evidence>
<dbReference type="EMBL" id="CP006988">
    <property type="protein sequence ID" value="AIC30117.1"/>
    <property type="molecule type" value="Genomic_DNA"/>
</dbReference>
<dbReference type="RefSeq" id="WP_010060768.1">
    <property type="nucleotide sequence ID" value="NZ_CP006988.1"/>
</dbReference>
<reference evidence="3 4" key="1">
    <citation type="submission" date="2013-12" db="EMBL/GenBank/DDBJ databases">
        <title>Complete genome sequence of Rhizobium etli bv. mimosae IE4771.</title>
        <authorList>
            <person name="Bustos P."/>
            <person name="Santamaria R.I."/>
            <person name="Lozano L."/>
            <person name="Ormeno-Orrillo E."/>
            <person name="Rogel M.A."/>
            <person name="Romero D."/>
            <person name="Cevallos M.A."/>
            <person name="Martinez-Romero E."/>
            <person name="Gonzalez V."/>
        </authorList>
    </citation>
    <scope>NUCLEOTIDE SEQUENCE [LARGE SCALE GENOMIC DNA]</scope>
    <source>
        <strain evidence="3 4">IE4771</strain>
        <plasmid evidence="4">Plasmid pRetIE4771b</plasmid>
    </source>
</reference>
<name>A0A060I8I0_RHIET</name>
<gene>
    <name evidence="3" type="primary">trbK-2</name>
    <name evidence="3" type="ORF">IE4771_PB00391</name>
</gene>
<evidence type="ECO:0000256" key="1">
    <source>
        <dbReference type="SAM" id="MobiDB-lite"/>
    </source>
</evidence>
<sequence length="58" mass="6402">MVRTKIFLVAMAIFLGAGSAGIWLVISEKNAAQERRETFFGSSKEDPPSGGEKMKVQW</sequence>
<dbReference type="OrthoDB" id="8383868at2"/>
<geneLocation type="plasmid" evidence="3 4">
    <name>pRetIE4771b</name>
</geneLocation>
<dbReference type="KEGG" id="rei:IE4771_PB00391"/>
<dbReference type="NCBIfam" id="TIGR04361">
    <property type="entry name" value="TrbK_Ti"/>
    <property type="match status" value="1"/>
</dbReference>
<accession>A0A060I8I0</accession>
<evidence type="ECO:0000313" key="3">
    <source>
        <dbReference type="EMBL" id="AIC30117.1"/>
    </source>
</evidence>
<organism evidence="3 4">
    <name type="scientific">Rhizobium etli bv. mimosae str. IE4771</name>
    <dbReference type="NCBI Taxonomy" id="1432050"/>
    <lineage>
        <taxon>Bacteria</taxon>
        <taxon>Pseudomonadati</taxon>
        <taxon>Pseudomonadota</taxon>
        <taxon>Alphaproteobacteria</taxon>
        <taxon>Hyphomicrobiales</taxon>
        <taxon>Rhizobiaceae</taxon>
        <taxon>Rhizobium/Agrobacterium group</taxon>
        <taxon>Rhizobium</taxon>
    </lineage>
</organism>
<proteinExistence type="predicted"/>
<feature type="region of interest" description="Disordered" evidence="1">
    <location>
        <begin position="37"/>
        <end position="58"/>
    </location>
</feature>
<keyword evidence="2" id="KW-0812">Transmembrane</keyword>
<feature type="transmembrane region" description="Helical" evidence="2">
    <location>
        <begin position="6"/>
        <end position="26"/>
    </location>
</feature>